<proteinExistence type="predicted"/>
<accession>A0ACC1T671</accession>
<name>A0ACC1T671_9APHY</name>
<protein>
    <submittedName>
        <fullName evidence="1">Uncharacterized protein</fullName>
    </submittedName>
</protein>
<dbReference type="Proteomes" id="UP001148662">
    <property type="component" value="Unassembled WGS sequence"/>
</dbReference>
<sequence length="196" mass="22076">MHPVYSLLLILFSGTLTRLCMILFYRKTRRSARSGAERCSLAVFLGSGGHTSEALTLLSALDFSRYSPRVYVVSHGDHLSAKKARALESIKNPDTSPHSISYRVITIPRARRVHQSLLTTPFSSAWSLAVCVYHVTLAPFLGLPSPRLIYVESFARVRKLSLSGRILYRFVDRFIVQWPELVPPNKAQVKYGGWLV</sequence>
<dbReference type="EMBL" id="JANHOG010000466">
    <property type="protein sequence ID" value="KAJ3554078.1"/>
    <property type="molecule type" value="Genomic_DNA"/>
</dbReference>
<reference evidence="1" key="1">
    <citation type="submission" date="2022-07" db="EMBL/GenBank/DDBJ databases">
        <title>Genome Sequence of Phlebia brevispora.</title>
        <authorList>
            <person name="Buettner E."/>
        </authorList>
    </citation>
    <scope>NUCLEOTIDE SEQUENCE</scope>
    <source>
        <strain evidence="1">MPL23</strain>
    </source>
</reference>
<organism evidence="1 2">
    <name type="scientific">Phlebia brevispora</name>
    <dbReference type="NCBI Taxonomy" id="194682"/>
    <lineage>
        <taxon>Eukaryota</taxon>
        <taxon>Fungi</taxon>
        <taxon>Dikarya</taxon>
        <taxon>Basidiomycota</taxon>
        <taxon>Agaricomycotina</taxon>
        <taxon>Agaricomycetes</taxon>
        <taxon>Polyporales</taxon>
        <taxon>Meruliaceae</taxon>
        <taxon>Phlebia</taxon>
    </lineage>
</organism>
<evidence type="ECO:0000313" key="1">
    <source>
        <dbReference type="EMBL" id="KAJ3554078.1"/>
    </source>
</evidence>
<keyword evidence="2" id="KW-1185">Reference proteome</keyword>
<evidence type="ECO:0000313" key="2">
    <source>
        <dbReference type="Proteomes" id="UP001148662"/>
    </source>
</evidence>
<gene>
    <name evidence="1" type="ORF">NM688_g3292</name>
</gene>
<comment type="caution">
    <text evidence="1">The sequence shown here is derived from an EMBL/GenBank/DDBJ whole genome shotgun (WGS) entry which is preliminary data.</text>
</comment>